<accession>A0A2M6WTA7</accession>
<dbReference type="EMBL" id="PFAM01000013">
    <property type="protein sequence ID" value="PIT96005.1"/>
    <property type="molecule type" value="Genomic_DNA"/>
</dbReference>
<reference evidence="2" key="1">
    <citation type="submission" date="2017-09" db="EMBL/GenBank/DDBJ databases">
        <title>Depth-based differentiation of microbial function through sediment-hosted aquifers and enrichment of novel symbionts in the deep terrestrial subsurface.</title>
        <authorList>
            <person name="Probst A.J."/>
            <person name="Ladd B."/>
            <person name="Jarett J.K."/>
            <person name="Geller-Mcgrath D.E."/>
            <person name="Sieber C.M.K."/>
            <person name="Emerson J.B."/>
            <person name="Anantharaman K."/>
            <person name="Thomas B.C."/>
            <person name="Malmstrom R."/>
            <person name="Stieglmeier M."/>
            <person name="Klingl A."/>
            <person name="Woyke T."/>
            <person name="Ryan C.M."/>
            <person name="Banfield J.F."/>
        </authorList>
    </citation>
    <scope>NUCLEOTIDE SEQUENCE [LARGE SCALE GENOMIC DNA]</scope>
</reference>
<protein>
    <submittedName>
        <fullName evidence="1">Uncharacterized protein</fullName>
    </submittedName>
</protein>
<dbReference type="Proteomes" id="UP000228533">
    <property type="component" value="Unassembled WGS sequence"/>
</dbReference>
<organism evidence="1 2">
    <name type="scientific">Candidatus Falkowbacteria bacterium CG10_big_fil_rev_8_21_14_0_10_37_14</name>
    <dbReference type="NCBI Taxonomy" id="1974561"/>
    <lineage>
        <taxon>Bacteria</taxon>
        <taxon>Candidatus Falkowiibacteriota</taxon>
    </lineage>
</organism>
<comment type="caution">
    <text evidence="1">The sequence shown here is derived from an EMBL/GenBank/DDBJ whole genome shotgun (WGS) entry which is preliminary data.</text>
</comment>
<sequence length="470" mass="55107">MKLFISLMNLPQKKLEQLNNNGVVVPMSNNRITKIKSETLGDIELKYVSGRDSIEFAKILQNPMKDRDFVVEILFHQIVNSKITSDDFKKLADLELESLARVFVKNEKHTFKYFHDTGNYFKDFKDSLVVGREKYIEESRKMFEPMIKSAQETFEAFSKNHHSVIQQSINGNSYIQEAMKKLAEVERQIAGRQRILLESLMPAIKHYQAMAKIVAESLQPQIDFWQKWIKQNEKIFVSFSNYWTEVQKEYNIAEQKAVGVLQKYKWFITPSFPRSFVFEVVRLNKKKGRQDKSVNRLFIKHFEFRNWQNLEIMVKGWKNKPLLKKRYKILFDCVKVVKIASKKSINEANVVLPTLITQIDGVLSDYLNSKNIQWDRDYDDLIDSKTGSVIKIGRKTQFKNSKPKVLSTELDGLANDIFLNILFQRSQKGKPLVTPFNFNRHKIIHGESVKYGRKDYLIRAFMVLDLLAHL</sequence>
<evidence type="ECO:0000313" key="1">
    <source>
        <dbReference type="EMBL" id="PIT96005.1"/>
    </source>
</evidence>
<evidence type="ECO:0000313" key="2">
    <source>
        <dbReference type="Proteomes" id="UP000228533"/>
    </source>
</evidence>
<name>A0A2M6WTA7_9BACT</name>
<dbReference type="AlphaFoldDB" id="A0A2M6WTA7"/>
<gene>
    <name evidence="1" type="ORF">COT94_01940</name>
</gene>
<proteinExistence type="predicted"/>